<dbReference type="AlphaFoldDB" id="A0AA38IXU2"/>
<gene>
    <name evidence="1" type="ORF">Zmor_006588</name>
</gene>
<dbReference type="EMBL" id="JALNTZ010000002">
    <property type="protein sequence ID" value="KAJ3662232.1"/>
    <property type="molecule type" value="Genomic_DNA"/>
</dbReference>
<name>A0AA38IXU2_9CUCU</name>
<organism evidence="1 2">
    <name type="scientific">Zophobas morio</name>
    <dbReference type="NCBI Taxonomy" id="2755281"/>
    <lineage>
        <taxon>Eukaryota</taxon>
        <taxon>Metazoa</taxon>
        <taxon>Ecdysozoa</taxon>
        <taxon>Arthropoda</taxon>
        <taxon>Hexapoda</taxon>
        <taxon>Insecta</taxon>
        <taxon>Pterygota</taxon>
        <taxon>Neoptera</taxon>
        <taxon>Endopterygota</taxon>
        <taxon>Coleoptera</taxon>
        <taxon>Polyphaga</taxon>
        <taxon>Cucujiformia</taxon>
        <taxon>Tenebrionidae</taxon>
        <taxon>Zophobas</taxon>
    </lineage>
</organism>
<proteinExistence type="predicted"/>
<evidence type="ECO:0000313" key="1">
    <source>
        <dbReference type="EMBL" id="KAJ3662232.1"/>
    </source>
</evidence>
<sequence>MVQEIFLYHGADMLLQIFVISRPGLLARLDKFTRIHKILVSVLLIPITIPEELKKTTFAPQIEQFSVQLFSKPLGMRVPHIFENAVKG</sequence>
<keyword evidence="2" id="KW-1185">Reference proteome</keyword>
<protein>
    <submittedName>
        <fullName evidence="1">Uncharacterized protein</fullName>
    </submittedName>
</protein>
<accession>A0AA38IXU2</accession>
<reference evidence="1" key="1">
    <citation type="journal article" date="2023" name="G3 (Bethesda)">
        <title>Whole genome assemblies of Zophobas morio and Tenebrio molitor.</title>
        <authorList>
            <person name="Kaur S."/>
            <person name="Stinson S.A."/>
            <person name="diCenzo G.C."/>
        </authorList>
    </citation>
    <scope>NUCLEOTIDE SEQUENCE</scope>
    <source>
        <strain evidence="1">QUZm001</strain>
    </source>
</reference>
<comment type="caution">
    <text evidence="1">The sequence shown here is derived from an EMBL/GenBank/DDBJ whole genome shotgun (WGS) entry which is preliminary data.</text>
</comment>
<evidence type="ECO:0000313" key="2">
    <source>
        <dbReference type="Proteomes" id="UP001168821"/>
    </source>
</evidence>
<dbReference type="Proteomes" id="UP001168821">
    <property type="component" value="Unassembled WGS sequence"/>
</dbReference>